<dbReference type="GO" id="GO:0005524">
    <property type="term" value="F:ATP binding"/>
    <property type="evidence" value="ECO:0007669"/>
    <property type="project" value="UniProtKB-KW"/>
</dbReference>
<evidence type="ECO:0000259" key="6">
    <source>
        <dbReference type="Pfam" id="PF03738"/>
    </source>
</evidence>
<evidence type="ECO:0000313" key="7">
    <source>
        <dbReference type="EMBL" id="NLW34425.1"/>
    </source>
</evidence>
<dbReference type="AlphaFoldDB" id="A0A971M2G6"/>
<evidence type="ECO:0000256" key="4">
    <source>
        <dbReference type="ARBA" id="ARBA00022840"/>
    </source>
</evidence>
<keyword evidence="1" id="KW-0436">Ligase</keyword>
<dbReference type="GO" id="GO:0046872">
    <property type="term" value="F:metal ion binding"/>
    <property type="evidence" value="ECO:0007669"/>
    <property type="project" value="UniProtKB-KW"/>
</dbReference>
<keyword evidence="2" id="KW-0479">Metal-binding</keyword>
<evidence type="ECO:0000256" key="5">
    <source>
        <dbReference type="ARBA" id="ARBA00022842"/>
    </source>
</evidence>
<name>A0A971M2G6_9BACT</name>
<keyword evidence="4" id="KW-0067">ATP-binding</keyword>
<dbReference type="Pfam" id="PF03738">
    <property type="entry name" value="GSP_synth"/>
    <property type="match status" value="1"/>
</dbReference>
<organism evidence="7 8">
    <name type="scientific">Syntrophorhabdus aromaticivorans</name>
    <dbReference type="NCBI Taxonomy" id="328301"/>
    <lineage>
        <taxon>Bacteria</taxon>
        <taxon>Pseudomonadati</taxon>
        <taxon>Thermodesulfobacteriota</taxon>
        <taxon>Syntrophorhabdia</taxon>
        <taxon>Syntrophorhabdales</taxon>
        <taxon>Syntrophorhabdaceae</taxon>
        <taxon>Syntrophorhabdus</taxon>
    </lineage>
</organism>
<evidence type="ECO:0000256" key="3">
    <source>
        <dbReference type="ARBA" id="ARBA00022741"/>
    </source>
</evidence>
<dbReference type="EMBL" id="JAAYEE010000049">
    <property type="protein sequence ID" value="NLW34425.1"/>
    <property type="molecule type" value="Genomic_DNA"/>
</dbReference>
<dbReference type="GO" id="GO:0016874">
    <property type="term" value="F:ligase activity"/>
    <property type="evidence" value="ECO:0007669"/>
    <property type="project" value="UniProtKB-KW"/>
</dbReference>
<dbReference type="InterPro" id="IPR005494">
    <property type="entry name" value="GSPS_pre-ATP-grasp-like_dom"/>
</dbReference>
<reference evidence="7" key="1">
    <citation type="journal article" date="2020" name="Biotechnol. Biofuels">
        <title>New insights from the biogas microbiome by comprehensive genome-resolved metagenomics of nearly 1600 species originating from multiple anaerobic digesters.</title>
        <authorList>
            <person name="Campanaro S."/>
            <person name="Treu L."/>
            <person name="Rodriguez-R L.M."/>
            <person name="Kovalovszki A."/>
            <person name="Ziels R.M."/>
            <person name="Maus I."/>
            <person name="Zhu X."/>
            <person name="Kougias P.G."/>
            <person name="Basile A."/>
            <person name="Luo G."/>
            <person name="Schluter A."/>
            <person name="Konstantinidis K.T."/>
            <person name="Angelidaki I."/>
        </authorList>
    </citation>
    <scope>NUCLEOTIDE SEQUENCE</scope>
    <source>
        <strain evidence="7">AS06rmzACSIP_7</strain>
    </source>
</reference>
<gene>
    <name evidence="7" type="ORF">GXY80_02930</name>
</gene>
<dbReference type="Proteomes" id="UP000777265">
    <property type="component" value="Unassembled WGS sequence"/>
</dbReference>
<reference evidence="7" key="2">
    <citation type="submission" date="2020-01" db="EMBL/GenBank/DDBJ databases">
        <authorList>
            <person name="Campanaro S."/>
        </authorList>
    </citation>
    <scope>NUCLEOTIDE SEQUENCE</scope>
    <source>
        <strain evidence="7">AS06rmzACSIP_7</strain>
    </source>
</reference>
<comment type="caution">
    <text evidence="7">The sequence shown here is derived from an EMBL/GenBank/DDBJ whole genome shotgun (WGS) entry which is preliminary data.</text>
</comment>
<dbReference type="SUPFAM" id="SSF56059">
    <property type="entry name" value="Glutathione synthetase ATP-binding domain-like"/>
    <property type="match status" value="1"/>
</dbReference>
<protein>
    <submittedName>
        <fullName evidence="7">Glutathionylspermidine synthase family protein</fullName>
    </submittedName>
</protein>
<keyword evidence="3" id="KW-0547">Nucleotide-binding</keyword>
<evidence type="ECO:0000256" key="2">
    <source>
        <dbReference type="ARBA" id="ARBA00022723"/>
    </source>
</evidence>
<accession>A0A971M2G6</accession>
<keyword evidence="5" id="KW-0460">Magnesium</keyword>
<evidence type="ECO:0000256" key="1">
    <source>
        <dbReference type="ARBA" id="ARBA00022598"/>
    </source>
</evidence>
<evidence type="ECO:0000313" key="8">
    <source>
        <dbReference type="Proteomes" id="UP000777265"/>
    </source>
</evidence>
<feature type="domain" description="Glutathionylspermidine synthase pre-ATP-grasp-like" evidence="6">
    <location>
        <begin position="10"/>
        <end position="49"/>
    </location>
</feature>
<proteinExistence type="predicted"/>
<sequence length="105" mass="11545">MFIDTRFTASKKRAIYQKYCELPSFSGNYPAIGSWIIGSQSAGMGARERVSSRTGLPAQNAGFLWQVPRAIPQGVHRRGQSVCGQQARRAALEADVPAWPGRDSY</sequence>